<dbReference type="InterPro" id="IPR051918">
    <property type="entry name" value="STPP_CPPED1"/>
</dbReference>
<dbReference type="AlphaFoldDB" id="A0AA92C0Z3"/>
<proteinExistence type="predicted"/>
<evidence type="ECO:0000259" key="1">
    <source>
        <dbReference type="Pfam" id="PF00149"/>
    </source>
</evidence>
<accession>A0AA92C0Z3</accession>
<dbReference type="Pfam" id="PF00149">
    <property type="entry name" value="Metallophos"/>
    <property type="match status" value="1"/>
</dbReference>
<dbReference type="Gene3D" id="3.60.21.10">
    <property type="match status" value="1"/>
</dbReference>
<comment type="caution">
    <text evidence="2">The sequence shown here is derived from an EMBL/GenBank/DDBJ whole genome shotgun (WGS) entry which is preliminary data.</text>
</comment>
<reference evidence="2 3" key="1">
    <citation type="submission" date="2018-04" db="EMBL/GenBank/DDBJ databases">
        <authorList>
            <person name="Hagen T."/>
        </authorList>
    </citation>
    <scope>NUCLEOTIDE SEQUENCE [LARGE SCALE GENOMIC DNA]</scope>
    <source>
        <strain evidence="2 3">TPD7009</strain>
    </source>
</reference>
<dbReference type="PANTHER" id="PTHR43143">
    <property type="entry name" value="METALLOPHOSPHOESTERASE, CALCINEURIN SUPERFAMILY"/>
    <property type="match status" value="1"/>
</dbReference>
<dbReference type="GO" id="GO:0016787">
    <property type="term" value="F:hydrolase activity"/>
    <property type="evidence" value="ECO:0007669"/>
    <property type="project" value="InterPro"/>
</dbReference>
<organism evidence="2 3">
    <name type="scientific">Rhizobium rhizogenes</name>
    <name type="common">Agrobacterium rhizogenes</name>
    <dbReference type="NCBI Taxonomy" id="359"/>
    <lineage>
        <taxon>Bacteria</taxon>
        <taxon>Pseudomonadati</taxon>
        <taxon>Pseudomonadota</taxon>
        <taxon>Alphaproteobacteria</taxon>
        <taxon>Hyphomicrobiales</taxon>
        <taxon>Rhizobiaceae</taxon>
        <taxon>Rhizobium/Agrobacterium group</taxon>
        <taxon>Rhizobium</taxon>
    </lineage>
</organism>
<name>A0AA92C0Z3_RHIRH</name>
<gene>
    <name evidence="2" type="ORF">DC430_18585</name>
</gene>
<dbReference type="RefSeq" id="WP_116492948.1">
    <property type="nucleotide sequence ID" value="NZ_QDFR01000007.1"/>
</dbReference>
<dbReference type="Proteomes" id="UP000244335">
    <property type="component" value="Unassembled WGS sequence"/>
</dbReference>
<dbReference type="EMBL" id="QDFR01000007">
    <property type="protein sequence ID" value="PVE51489.1"/>
    <property type="molecule type" value="Genomic_DNA"/>
</dbReference>
<evidence type="ECO:0000313" key="2">
    <source>
        <dbReference type="EMBL" id="PVE51489.1"/>
    </source>
</evidence>
<sequence>MKVIQITDTHFSPSKTHFNSNWAPLLAWLETEKPDLIIHTGDLTVDGADHADDMTFCMELMRQAPAPVLIVPGNHDVGHLRGSPQPVTQTRLDRWLSLVGPDRFTCDIDGWRLIGFNSLLLGMEDENEDAQLAWLEQAFAAAGDRRIALFTHKPIFVDDPLEGDTGYWGIRPAPRARLYDLMRQHDVGLVATGHLHWAWQGTLNQTSLVWGPSAAFLIDTLEREMPGERLIGAVIHTFEGATVSSEIVAVPGMTSYYIDDVIDEVYPKPQAAGEAAE</sequence>
<dbReference type="InterPro" id="IPR004843">
    <property type="entry name" value="Calcineurin-like_PHP"/>
</dbReference>
<dbReference type="PANTHER" id="PTHR43143:SF1">
    <property type="entry name" value="SERINE_THREONINE-PROTEIN PHOSPHATASE CPPED1"/>
    <property type="match status" value="1"/>
</dbReference>
<feature type="domain" description="Calcineurin-like phosphoesterase" evidence="1">
    <location>
        <begin position="1"/>
        <end position="197"/>
    </location>
</feature>
<protein>
    <submittedName>
        <fullName evidence="2">Metallophosphoesterase</fullName>
    </submittedName>
</protein>
<dbReference type="InterPro" id="IPR029052">
    <property type="entry name" value="Metallo-depent_PP-like"/>
</dbReference>
<evidence type="ECO:0000313" key="3">
    <source>
        <dbReference type="Proteomes" id="UP000244335"/>
    </source>
</evidence>
<dbReference type="SUPFAM" id="SSF56300">
    <property type="entry name" value="Metallo-dependent phosphatases"/>
    <property type="match status" value="1"/>
</dbReference>